<organism evidence="9">
    <name type="scientific">hydrothermal vent metagenome</name>
    <dbReference type="NCBI Taxonomy" id="652676"/>
    <lineage>
        <taxon>unclassified sequences</taxon>
        <taxon>metagenomes</taxon>
        <taxon>ecological metagenomes</taxon>
    </lineage>
</organism>
<dbReference type="InterPro" id="IPR003594">
    <property type="entry name" value="HATPase_dom"/>
</dbReference>
<evidence type="ECO:0000259" key="7">
    <source>
        <dbReference type="PROSITE" id="PS50109"/>
    </source>
</evidence>
<accession>A0A3B1DDK2</accession>
<dbReference type="SUPFAM" id="SSF47384">
    <property type="entry name" value="Homodimeric domain of signal transducing histidine kinase"/>
    <property type="match status" value="1"/>
</dbReference>
<evidence type="ECO:0000256" key="2">
    <source>
        <dbReference type="ARBA" id="ARBA00022679"/>
    </source>
</evidence>
<feature type="domain" description="PAS" evidence="8">
    <location>
        <begin position="150"/>
        <end position="221"/>
    </location>
</feature>
<feature type="domain" description="Histidine kinase" evidence="7">
    <location>
        <begin position="290"/>
        <end position="494"/>
    </location>
</feature>
<dbReference type="GO" id="GO:0005524">
    <property type="term" value="F:ATP binding"/>
    <property type="evidence" value="ECO:0007669"/>
    <property type="project" value="UniProtKB-KW"/>
</dbReference>
<keyword evidence="6" id="KW-0902">Two-component regulatory system</keyword>
<name>A0A3B1DDK2_9ZZZZ</name>
<dbReference type="InterPro" id="IPR003661">
    <property type="entry name" value="HisK_dim/P_dom"/>
</dbReference>
<dbReference type="Gene3D" id="3.30.450.20">
    <property type="entry name" value="PAS domain"/>
    <property type="match status" value="1"/>
</dbReference>
<protein>
    <submittedName>
        <fullName evidence="9">Two-component system sensor histidine kinase</fullName>
    </submittedName>
</protein>
<dbReference type="Pfam" id="PF00512">
    <property type="entry name" value="HisKA"/>
    <property type="match status" value="1"/>
</dbReference>
<dbReference type="GO" id="GO:0000155">
    <property type="term" value="F:phosphorelay sensor kinase activity"/>
    <property type="evidence" value="ECO:0007669"/>
    <property type="project" value="InterPro"/>
</dbReference>
<dbReference type="InterPro" id="IPR036097">
    <property type="entry name" value="HisK_dim/P_sf"/>
</dbReference>
<proteinExistence type="predicted"/>
<reference evidence="9" key="1">
    <citation type="submission" date="2018-06" db="EMBL/GenBank/DDBJ databases">
        <authorList>
            <person name="Zhirakovskaya E."/>
        </authorList>
    </citation>
    <scope>NUCLEOTIDE SEQUENCE</scope>
</reference>
<dbReference type="AlphaFoldDB" id="A0A3B1DDK2"/>
<dbReference type="CDD" id="cd00082">
    <property type="entry name" value="HisKA"/>
    <property type="match status" value="1"/>
</dbReference>
<feature type="non-terminal residue" evidence="9">
    <location>
        <position position="494"/>
    </location>
</feature>
<dbReference type="SUPFAM" id="SSF55785">
    <property type="entry name" value="PYP-like sensor domain (PAS domain)"/>
    <property type="match status" value="1"/>
</dbReference>
<dbReference type="InterPro" id="IPR035965">
    <property type="entry name" value="PAS-like_dom_sf"/>
</dbReference>
<dbReference type="PANTHER" id="PTHR43065:SF10">
    <property type="entry name" value="PEROXIDE STRESS-ACTIVATED HISTIDINE KINASE MAK3"/>
    <property type="match status" value="1"/>
</dbReference>
<dbReference type="PANTHER" id="PTHR43065">
    <property type="entry name" value="SENSOR HISTIDINE KINASE"/>
    <property type="match status" value="1"/>
</dbReference>
<evidence type="ECO:0000256" key="5">
    <source>
        <dbReference type="ARBA" id="ARBA00022840"/>
    </source>
</evidence>
<dbReference type="NCBIfam" id="TIGR00229">
    <property type="entry name" value="sensory_box"/>
    <property type="match status" value="1"/>
</dbReference>
<dbReference type="SMART" id="SM00091">
    <property type="entry name" value="PAS"/>
    <property type="match status" value="1"/>
</dbReference>
<evidence type="ECO:0000256" key="6">
    <source>
        <dbReference type="ARBA" id="ARBA00023012"/>
    </source>
</evidence>
<dbReference type="PRINTS" id="PR00344">
    <property type="entry name" value="BCTRLSENSOR"/>
</dbReference>
<dbReference type="SMART" id="SM00387">
    <property type="entry name" value="HATPase_c"/>
    <property type="match status" value="1"/>
</dbReference>
<dbReference type="SUPFAM" id="SSF55874">
    <property type="entry name" value="ATPase domain of HSP90 chaperone/DNA topoisomerase II/histidine kinase"/>
    <property type="match status" value="1"/>
</dbReference>
<evidence type="ECO:0000256" key="3">
    <source>
        <dbReference type="ARBA" id="ARBA00022741"/>
    </source>
</evidence>
<dbReference type="Pfam" id="PF02518">
    <property type="entry name" value="HATPase_c"/>
    <property type="match status" value="1"/>
</dbReference>
<keyword evidence="2" id="KW-0808">Transferase</keyword>
<evidence type="ECO:0000313" key="9">
    <source>
        <dbReference type="EMBL" id="VAX26727.1"/>
    </source>
</evidence>
<keyword evidence="5" id="KW-0067">ATP-binding</keyword>
<dbReference type="InterPro" id="IPR036890">
    <property type="entry name" value="HATPase_C_sf"/>
</dbReference>
<dbReference type="InterPro" id="IPR004358">
    <property type="entry name" value="Sig_transdc_His_kin-like_C"/>
</dbReference>
<dbReference type="PROSITE" id="PS50109">
    <property type="entry name" value="HIS_KIN"/>
    <property type="match status" value="1"/>
</dbReference>
<dbReference type="SMART" id="SM00388">
    <property type="entry name" value="HisKA"/>
    <property type="match status" value="1"/>
</dbReference>
<dbReference type="Gene3D" id="3.30.565.10">
    <property type="entry name" value="Histidine kinase-like ATPase, C-terminal domain"/>
    <property type="match status" value="1"/>
</dbReference>
<sequence>MKKIILELLNKYYDQIRNNWINKIESNFGDKLSKAQIKTFVKASINTLIDVVKTSEYLTSDQYLIDSYILFSKSNINLLEVSQIYSFGRFALLHNIDKSEDFNYDPIIIIGFLDEIIEQVFARYSLLYQSAQTKELKQARNRLARKLEMNQRYLRTILHKSDTAIAVIDNNEKYIAWNKGAEKIFGYTEKEVIGKPASFLLPRSERFMEELDYIKREIDLTGDVKILDTERVTKFGKTIPVQLTVTQLPSSDGKSDGRTIIIHDKSQVKQLQQQIDQSEKLAVIGQLAAGVAHEIGNPLASISSLVQLMQRKNNDEQLGEQLKTIKENIDRISKIVRELVDFSRPPGEDKVLLAITDVLKTAVGIVKYDKRVKNVEFVTDMDSELPMINIVPDQLLQVFVNILINALDAIEGEGKIEVKTYLENNFICIDIKDNGCGMEQEVINKIFDPFFTTKSVGKGTGLGLSVSYGIIKKLNGNITVKSKLNEGSIFTIKL</sequence>
<evidence type="ECO:0000259" key="8">
    <source>
        <dbReference type="PROSITE" id="PS50112"/>
    </source>
</evidence>
<evidence type="ECO:0000256" key="4">
    <source>
        <dbReference type="ARBA" id="ARBA00022777"/>
    </source>
</evidence>
<keyword evidence="3" id="KW-0547">Nucleotide-binding</keyword>
<evidence type="ECO:0000256" key="1">
    <source>
        <dbReference type="ARBA" id="ARBA00022553"/>
    </source>
</evidence>
<dbReference type="CDD" id="cd00130">
    <property type="entry name" value="PAS"/>
    <property type="match status" value="1"/>
</dbReference>
<dbReference type="PROSITE" id="PS50112">
    <property type="entry name" value="PAS"/>
    <property type="match status" value="1"/>
</dbReference>
<keyword evidence="4 9" id="KW-0418">Kinase</keyword>
<keyword evidence="1" id="KW-0597">Phosphoprotein</keyword>
<gene>
    <name evidence="9" type="ORF">MNBD_IGNAVI01-1834</name>
</gene>
<dbReference type="InterPro" id="IPR005467">
    <property type="entry name" value="His_kinase_dom"/>
</dbReference>
<dbReference type="Pfam" id="PF13426">
    <property type="entry name" value="PAS_9"/>
    <property type="match status" value="1"/>
</dbReference>
<dbReference type="InterPro" id="IPR000014">
    <property type="entry name" value="PAS"/>
</dbReference>
<dbReference type="EMBL" id="UOGD01000354">
    <property type="protein sequence ID" value="VAX26727.1"/>
    <property type="molecule type" value="Genomic_DNA"/>
</dbReference>
<dbReference type="Gene3D" id="1.10.287.130">
    <property type="match status" value="1"/>
</dbReference>